<gene>
    <name evidence="2" type="ORF">BZ955_22580</name>
</gene>
<protein>
    <submittedName>
        <fullName evidence="2">Dabb family protein</fullName>
    </submittedName>
</protein>
<accession>A0A628KDL4</accession>
<reference evidence="2" key="1">
    <citation type="submission" date="2018-07" db="EMBL/GenBank/DDBJ databases">
        <authorList>
            <person name="Ashton P.M."/>
            <person name="Dallman T."/>
            <person name="Nair S."/>
            <person name="De Pinna E."/>
            <person name="Peters T."/>
            <person name="Grant K."/>
        </authorList>
    </citation>
    <scope>NUCLEOTIDE SEQUENCE</scope>
    <source>
        <strain evidence="2">300688</strain>
    </source>
</reference>
<dbReference type="EMBL" id="AAMALJ010000026">
    <property type="protein sequence ID" value="EDF3301671.1"/>
    <property type="molecule type" value="Genomic_DNA"/>
</dbReference>
<dbReference type="InterPro" id="IPR011008">
    <property type="entry name" value="Dimeric_a/b-barrel"/>
</dbReference>
<proteinExistence type="predicted"/>
<evidence type="ECO:0000313" key="2">
    <source>
        <dbReference type="EMBL" id="EDF3301671.1"/>
    </source>
</evidence>
<sequence>MKSVIRLFQHISNSVRGVLNFEYGLNVCNESCKAKYSHCVVIDFRSELAKERYLVHKEHIQLKERLLEITSDIDVVDINLMATARS</sequence>
<dbReference type="AlphaFoldDB" id="A0A628KDL4"/>
<dbReference type="SUPFAM" id="SSF54909">
    <property type="entry name" value="Dimeric alpha+beta barrel"/>
    <property type="match status" value="1"/>
</dbReference>
<dbReference type="Gene3D" id="3.30.70.100">
    <property type="match status" value="1"/>
</dbReference>
<organism evidence="2">
    <name type="scientific">Salmonella enteritidis</name>
    <dbReference type="NCBI Taxonomy" id="149539"/>
    <lineage>
        <taxon>Bacteria</taxon>
        <taxon>Pseudomonadati</taxon>
        <taxon>Pseudomonadota</taxon>
        <taxon>Gammaproteobacteria</taxon>
        <taxon>Enterobacterales</taxon>
        <taxon>Enterobacteriaceae</taxon>
        <taxon>Salmonella</taxon>
    </lineage>
</organism>
<feature type="domain" description="Stress-response A/B barrel" evidence="1">
    <location>
        <begin position="1"/>
        <end position="78"/>
    </location>
</feature>
<name>A0A628KDL4_SALEN</name>
<dbReference type="PROSITE" id="PS51502">
    <property type="entry name" value="S_R_A_B_BARREL"/>
    <property type="match status" value="1"/>
</dbReference>
<dbReference type="InterPro" id="IPR013097">
    <property type="entry name" value="Dabb"/>
</dbReference>
<dbReference type="Pfam" id="PF07876">
    <property type="entry name" value="Dabb"/>
    <property type="match status" value="1"/>
</dbReference>
<comment type="caution">
    <text evidence="2">The sequence shown here is derived from an EMBL/GenBank/DDBJ whole genome shotgun (WGS) entry which is preliminary data.</text>
</comment>
<evidence type="ECO:0000259" key="1">
    <source>
        <dbReference type="PROSITE" id="PS51502"/>
    </source>
</evidence>